<comment type="caution">
    <text evidence="1">The sequence shown here is derived from an EMBL/GenBank/DDBJ whole genome shotgun (WGS) entry which is preliminary data.</text>
</comment>
<reference evidence="1" key="1">
    <citation type="submission" date="2023-04" db="EMBL/GenBank/DDBJ databases">
        <title>Ambrosiozyma monospora NBRC 10751.</title>
        <authorList>
            <person name="Ichikawa N."/>
            <person name="Sato H."/>
            <person name="Tonouchi N."/>
        </authorList>
    </citation>
    <scope>NUCLEOTIDE SEQUENCE</scope>
    <source>
        <strain evidence="1">NBRC 10751</strain>
    </source>
</reference>
<organism evidence="1 2">
    <name type="scientific">Ambrosiozyma monospora</name>
    <name type="common">Yeast</name>
    <name type="synonym">Endomycopsis monosporus</name>
    <dbReference type="NCBI Taxonomy" id="43982"/>
    <lineage>
        <taxon>Eukaryota</taxon>
        <taxon>Fungi</taxon>
        <taxon>Dikarya</taxon>
        <taxon>Ascomycota</taxon>
        <taxon>Saccharomycotina</taxon>
        <taxon>Pichiomycetes</taxon>
        <taxon>Pichiales</taxon>
        <taxon>Pichiaceae</taxon>
        <taxon>Ambrosiozyma</taxon>
    </lineage>
</organism>
<protein>
    <submittedName>
        <fullName evidence="1">Unnamed protein product</fullName>
    </submittedName>
</protein>
<name>A0ACB5TZF0_AMBMO</name>
<proteinExistence type="predicted"/>
<dbReference type="EMBL" id="BSXS01010484">
    <property type="protein sequence ID" value="GME98356.1"/>
    <property type="molecule type" value="Genomic_DNA"/>
</dbReference>
<evidence type="ECO:0000313" key="1">
    <source>
        <dbReference type="EMBL" id="GME98356.1"/>
    </source>
</evidence>
<evidence type="ECO:0000313" key="2">
    <source>
        <dbReference type="Proteomes" id="UP001165064"/>
    </source>
</evidence>
<accession>A0ACB5TZF0</accession>
<sequence length="191" mass="21541">MFSLSSTKADIINAHKKKASLTTLTPLKGLLFYSILFQVLYYVIDTCYIYNVSRRMANLLYVIWVSAYNCTFLLGFKLVENFVWGDVDAVEVVYSGDLDKKEDPEEIAKVEARVTQEAKELSEKTVPNSLTALNNNSLVIFLIANLFTGLTNMNINTLDCTTWQAVTILIVYESSLAGISLLLQRYGIKLR</sequence>
<keyword evidence="2" id="KW-1185">Reference proteome</keyword>
<dbReference type="Proteomes" id="UP001165064">
    <property type="component" value="Unassembled WGS sequence"/>
</dbReference>
<gene>
    <name evidence="1" type="ORF">Amon02_001046700</name>
</gene>